<dbReference type="EMBL" id="BNAV01000003">
    <property type="protein sequence ID" value="GHF49563.1"/>
    <property type="molecule type" value="Genomic_DNA"/>
</dbReference>
<organism evidence="2 3">
    <name type="scientific">Amycolatopsis bartoniae</name>
    <dbReference type="NCBI Taxonomy" id="941986"/>
    <lineage>
        <taxon>Bacteria</taxon>
        <taxon>Bacillati</taxon>
        <taxon>Actinomycetota</taxon>
        <taxon>Actinomycetes</taxon>
        <taxon>Pseudonocardiales</taxon>
        <taxon>Pseudonocardiaceae</taxon>
        <taxon>Amycolatopsis</taxon>
    </lineage>
</organism>
<reference evidence="2" key="1">
    <citation type="journal article" date="2014" name="Int. J. Syst. Evol. Microbiol.">
        <title>Complete genome sequence of Corynebacterium casei LMG S-19264T (=DSM 44701T), isolated from a smear-ripened cheese.</title>
        <authorList>
            <consortium name="US DOE Joint Genome Institute (JGI-PGF)"/>
            <person name="Walter F."/>
            <person name="Albersmeier A."/>
            <person name="Kalinowski J."/>
            <person name="Ruckert C."/>
        </authorList>
    </citation>
    <scope>NUCLEOTIDE SEQUENCE</scope>
    <source>
        <strain evidence="2">CGMCC 4.7679</strain>
    </source>
</reference>
<comment type="caution">
    <text evidence="2">The sequence shown here is derived from an EMBL/GenBank/DDBJ whole genome shotgun (WGS) entry which is preliminary data.</text>
</comment>
<dbReference type="PANTHER" id="PTHR40254:SF1">
    <property type="entry name" value="BLR0577 PROTEIN"/>
    <property type="match status" value="1"/>
</dbReference>
<name>A0A8H9IWK9_9PSEU</name>
<keyword evidence="3" id="KW-1185">Reference proteome</keyword>
<dbReference type="RefSeq" id="WP_145936707.1">
    <property type="nucleotide sequence ID" value="NZ_BNAV01000003.1"/>
</dbReference>
<proteinExistence type="predicted"/>
<dbReference type="Pfam" id="PF13454">
    <property type="entry name" value="NAD_binding_9"/>
    <property type="match status" value="1"/>
</dbReference>
<protein>
    <recommendedName>
        <fullName evidence="1">FAD-dependent urate hydroxylase HpyO/Asp monooxygenase CreE-like FAD/NAD(P)-binding domain-containing protein</fullName>
    </recommendedName>
</protein>
<reference evidence="2" key="2">
    <citation type="submission" date="2020-09" db="EMBL/GenBank/DDBJ databases">
        <authorList>
            <person name="Sun Q."/>
            <person name="Zhou Y."/>
        </authorList>
    </citation>
    <scope>NUCLEOTIDE SEQUENCE</scope>
    <source>
        <strain evidence="2">CGMCC 4.7679</strain>
    </source>
</reference>
<dbReference type="InterPro" id="IPR038732">
    <property type="entry name" value="HpyO/CreE_NAD-binding"/>
</dbReference>
<dbReference type="AlphaFoldDB" id="A0A8H9IWK9"/>
<gene>
    <name evidence="2" type="ORF">GCM10017566_23100</name>
</gene>
<feature type="domain" description="FAD-dependent urate hydroxylase HpyO/Asp monooxygenase CreE-like FAD/NAD(P)-binding" evidence="1">
    <location>
        <begin position="10"/>
        <end position="168"/>
    </location>
</feature>
<evidence type="ECO:0000313" key="2">
    <source>
        <dbReference type="EMBL" id="GHF49563.1"/>
    </source>
</evidence>
<dbReference type="OrthoDB" id="3653265at2"/>
<accession>A0A8H9IWK9</accession>
<dbReference type="InterPro" id="IPR052189">
    <property type="entry name" value="L-asp_N-monooxygenase_NS-form"/>
</dbReference>
<evidence type="ECO:0000259" key="1">
    <source>
        <dbReference type="Pfam" id="PF13454"/>
    </source>
</evidence>
<dbReference type="Proteomes" id="UP000658656">
    <property type="component" value="Unassembled WGS sequence"/>
</dbReference>
<dbReference type="PANTHER" id="PTHR40254">
    <property type="entry name" value="BLR0577 PROTEIN"/>
    <property type="match status" value="1"/>
</dbReference>
<sequence>MSSSGPLSVAIIGLGPRGLSVLERLILRLRARGGGRAVTIWAVDATEHGSGRVWRSGQPDWLAANATASELTAHSPDNPLVEGDAPYSLAEWSGHELAPDEYPSRARYGTYLHEFFQRLRRLAPEGVCVRPILGRAIGLFRAAQGLRLRIDDGAPDLHVDKAILTTGHSALEPDEEERGFLRHAARSGLRYLGRGIAADLPLDEIPPGATVAVKGLGLTFYDIVRSLTTGRGGRFTRNGDGELRYHPSGREPCLVAGSRSGLPFLARAQVHRPELAPSPVVLTEERIAVLRDRAEAERGCAKLDFAAEVEPLFQAEVEHAYYRCALRLRDGDEDAEAFTCAFGDVVDESGELDLRRKDKVLAAFGLGDVPPLRPDLLARPFAGRTYADPAAFRTELRELLEQDVETSRLGPEGSPLKAALEMMRTLRPAMPGIVDFGGLLPKSHEDFLARFAPANFLLSAGPPVGHVEQLVSLVDAGVVEIVGPQADFTCGGGCFVVESPVVAGSRREAQVLLDARAPAPDLHRECDPLLRQLLADGLISEYVNTDPCTGESFATGGLAVAGSPFHVLDVAGEPRPDLYALGVVTQNTRWFTQVGTGRPGQDSPFRRDADAIARDVLGDAA</sequence>
<evidence type="ECO:0000313" key="3">
    <source>
        <dbReference type="Proteomes" id="UP000658656"/>
    </source>
</evidence>